<accession>A0A371G9W8</accession>
<protein>
    <submittedName>
        <fullName evidence="2">Uncharacterized protein</fullName>
    </submittedName>
</protein>
<dbReference type="Proteomes" id="UP000257109">
    <property type="component" value="Unassembled WGS sequence"/>
</dbReference>
<dbReference type="EMBL" id="QJKJ01006260">
    <property type="protein sequence ID" value="RDX87325.1"/>
    <property type="molecule type" value="Genomic_DNA"/>
</dbReference>
<reference evidence="2" key="1">
    <citation type="submission" date="2018-05" db="EMBL/GenBank/DDBJ databases">
        <title>Draft genome of Mucuna pruriens seed.</title>
        <authorList>
            <person name="Nnadi N.E."/>
            <person name="Vos R."/>
            <person name="Hasami M.H."/>
            <person name="Devisetty U.K."/>
            <person name="Aguiy J.C."/>
        </authorList>
    </citation>
    <scope>NUCLEOTIDE SEQUENCE [LARGE SCALE GENOMIC DNA]</scope>
    <source>
        <strain evidence="2">JCA_2017</strain>
    </source>
</reference>
<proteinExistence type="predicted"/>
<evidence type="ECO:0000313" key="3">
    <source>
        <dbReference type="Proteomes" id="UP000257109"/>
    </source>
</evidence>
<feature type="compositionally biased region" description="Polar residues" evidence="1">
    <location>
        <begin position="81"/>
        <end position="97"/>
    </location>
</feature>
<evidence type="ECO:0000256" key="1">
    <source>
        <dbReference type="SAM" id="MobiDB-lite"/>
    </source>
</evidence>
<sequence>MKQLATSNLEFHQSVSSSNRQFHQNVTTAIQDLKMQIGQLANTVSQLQSVGSNKLPSQTISNPRGNANVVTLRSGKELPQPTLQSAVADSEPNADSQSRLEKTAPVPFPGRTISARRPKLGEELLKMFRKVEINIPLLDAIK</sequence>
<dbReference type="AlphaFoldDB" id="A0A371G9W8"/>
<feature type="region of interest" description="Disordered" evidence="1">
    <location>
        <begin position="76"/>
        <end position="114"/>
    </location>
</feature>
<keyword evidence="3" id="KW-1185">Reference proteome</keyword>
<name>A0A371G9W8_MUCPR</name>
<comment type="caution">
    <text evidence="2">The sequence shown here is derived from an EMBL/GenBank/DDBJ whole genome shotgun (WGS) entry which is preliminary data.</text>
</comment>
<evidence type="ECO:0000313" key="2">
    <source>
        <dbReference type="EMBL" id="RDX87325.1"/>
    </source>
</evidence>
<dbReference type="OrthoDB" id="1937287at2759"/>
<organism evidence="2 3">
    <name type="scientific">Mucuna pruriens</name>
    <name type="common">Velvet bean</name>
    <name type="synonym">Dolichos pruriens</name>
    <dbReference type="NCBI Taxonomy" id="157652"/>
    <lineage>
        <taxon>Eukaryota</taxon>
        <taxon>Viridiplantae</taxon>
        <taxon>Streptophyta</taxon>
        <taxon>Embryophyta</taxon>
        <taxon>Tracheophyta</taxon>
        <taxon>Spermatophyta</taxon>
        <taxon>Magnoliopsida</taxon>
        <taxon>eudicotyledons</taxon>
        <taxon>Gunneridae</taxon>
        <taxon>Pentapetalae</taxon>
        <taxon>rosids</taxon>
        <taxon>fabids</taxon>
        <taxon>Fabales</taxon>
        <taxon>Fabaceae</taxon>
        <taxon>Papilionoideae</taxon>
        <taxon>50 kb inversion clade</taxon>
        <taxon>NPAAA clade</taxon>
        <taxon>indigoferoid/millettioid clade</taxon>
        <taxon>Phaseoleae</taxon>
        <taxon>Mucuna</taxon>
    </lineage>
</organism>
<gene>
    <name evidence="2" type="ORF">CR513_31220</name>
</gene>
<feature type="non-terminal residue" evidence="2">
    <location>
        <position position="1"/>
    </location>
</feature>